<keyword evidence="4 5" id="KW-0663">Pyridoxal phosphate</keyword>
<comment type="similarity">
    <text evidence="5">Belongs to the class-II pyridoxal-phosphate-dependent aminotransferase family.</text>
</comment>
<reference evidence="7 8" key="1">
    <citation type="journal article" date="2015" name="Genome Announc.">
        <title>Genome Sequences of Two Pandoraea pnomenusa Isolates Recovered 11 Months Apart from a Cystic Fibrosis Patient.</title>
        <authorList>
            <person name="Ee R."/>
            <person name="Ambrose M."/>
            <person name="Lazenby J."/>
            <person name="Williams P."/>
            <person name="Chan K.G."/>
            <person name="Roddam L."/>
        </authorList>
    </citation>
    <scope>NUCLEOTIDE SEQUENCE [LARGE SCALE GENOMIC DNA]</scope>
    <source>
        <strain evidence="7 8">6399</strain>
    </source>
</reference>
<protein>
    <submittedName>
        <fullName evidence="7">Aminotransferase class I/II-fold pyridoxal phosphate-dependent enzyme</fullName>
    </submittedName>
</protein>
<keyword evidence="2 7" id="KW-0032">Aminotransferase</keyword>
<dbReference type="Pfam" id="PF00155">
    <property type="entry name" value="Aminotran_1_2"/>
    <property type="match status" value="1"/>
</dbReference>
<dbReference type="Gene3D" id="3.90.1150.10">
    <property type="entry name" value="Aspartate Aminotransferase, domain 1"/>
    <property type="match status" value="1"/>
</dbReference>
<feature type="domain" description="Aminotransferase class I/classII large" evidence="6">
    <location>
        <begin position="35"/>
        <end position="355"/>
    </location>
</feature>
<accession>A0ABX6HWQ6</accession>
<organism evidence="7 8">
    <name type="scientific">Pandoraea fibrosis</name>
    <dbReference type="NCBI Taxonomy" id="1891094"/>
    <lineage>
        <taxon>Bacteria</taxon>
        <taxon>Pseudomonadati</taxon>
        <taxon>Pseudomonadota</taxon>
        <taxon>Betaproteobacteria</taxon>
        <taxon>Burkholderiales</taxon>
        <taxon>Burkholderiaceae</taxon>
        <taxon>Pandoraea</taxon>
    </lineage>
</organism>
<dbReference type="RefSeq" id="WP_039373515.1">
    <property type="nucleotide sequence ID" value="NZ_CP047385.1"/>
</dbReference>
<dbReference type="InterPro" id="IPR015424">
    <property type="entry name" value="PyrdxlP-dep_Trfase"/>
</dbReference>
<dbReference type="PROSITE" id="PS00599">
    <property type="entry name" value="AA_TRANSFER_CLASS_2"/>
    <property type="match status" value="1"/>
</dbReference>
<dbReference type="PANTHER" id="PTHR42885">
    <property type="entry name" value="HISTIDINOL-PHOSPHATE AMINOTRANSFERASE-RELATED"/>
    <property type="match status" value="1"/>
</dbReference>
<comment type="cofactor">
    <cofactor evidence="1 5">
        <name>pyridoxal 5'-phosphate</name>
        <dbReference type="ChEBI" id="CHEBI:597326"/>
    </cofactor>
</comment>
<keyword evidence="3" id="KW-0808">Transferase</keyword>
<dbReference type="EMBL" id="CP047385">
    <property type="protein sequence ID" value="QHF14928.1"/>
    <property type="molecule type" value="Genomic_DNA"/>
</dbReference>
<dbReference type="SUPFAM" id="SSF53383">
    <property type="entry name" value="PLP-dependent transferases"/>
    <property type="match status" value="1"/>
</dbReference>
<dbReference type="Gene3D" id="3.40.640.10">
    <property type="entry name" value="Type I PLP-dependent aspartate aminotransferase-like (Major domain)"/>
    <property type="match status" value="1"/>
</dbReference>
<dbReference type="InterPro" id="IPR004839">
    <property type="entry name" value="Aminotransferase_I/II_large"/>
</dbReference>
<dbReference type="Proteomes" id="UP000035080">
    <property type="component" value="Chromosome"/>
</dbReference>
<dbReference type="InterPro" id="IPR015422">
    <property type="entry name" value="PyrdxlP-dep_Trfase_small"/>
</dbReference>
<dbReference type="InterPro" id="IPR015421">
    <property type="entry name" value="PyrdxlP-dep_Trfase_major"/>
</dbReference>
<evidence type="ECO:0000256" key="2">
    <source>
        <dbReference type="ARBA" id="ARBA00022576"/>
    </source>
</evidence>
<evidence type="ECO:0000256" key="4">
    <source>
        <dbReference type="ARBA" id="ARBA00022898"/>
    </source>
</evidence>
<gene>
    <name evidence="7" type="ORF">PI93_021435</name>
</gene>
<evidence type="ECO:0000256" key="3">
    <source>
        <dbReference type="ARBA" id="ARBA00022679"/>
    </source>
</evidence>
<dbReference type="GO" id="GO:0008483">
    <property type="term" value="F:transaminase activity"/>
    <property type="evidence" value="ECO:0007669"/>
    <property type="project" value="UniProtKB-KW"/>
</dbReference>
<dbReference type="CDD" id="cd00609">
    <property type="entry name" value="AAT_like"/>
    <property type="match status" value="1"/>
</dbReference>
<dbReference type="PANTHER" id="PTHR42885:SF2">
    <property type="entry name" value="HISTIDINOL-PHOSPHATE AMINOTRANSFERASE"/>
    <property type="match status" value="1"/>
</dbReference>
<evidence type="ECO:0000256" key="5">
    <source>
        <dbReference type="RuleBase" id="RU003693"/>
    </source>
</evidence>
<evidence type="ECO:0000256" key="1">
    <source>
        <dbReference type="ARBA" id="ARBA00001933"/>
    </source>
</evidence>
<name>A0ABX6HWQ6_9BURK</name>
<proteinExistence type="inferred from homology"/>
<sequence>MSVQASSSALVTGEIYVPGLSAEHVAKQYGISLEDVAKLASAENPHGASPAAEAAVKEAWGRLSIYPDWTAKALREAIAEKYGFAPECVVCGSGETEVISMVIRAFAGVDQPVLMHNPCFPLYRIYSNCEGRRPVFTPMGKDFEPLVDEYIATMKKSKPRIAFMTNPHNPSGRLLSEAEVRRICDAADKDTLLVLDEAYVHYSSATFGMSLLHEYDNLIVLRTFSKAFGLAGLRIGFGIAKNPDLITPLRNIKPTWNMGQLQIAGGIAGINDDAHVARAVKTVSEMRPYVMNGLNKIEGYRSVPGSEANFFLAEILNEDQDSTFVFNELLKRGVIVKDGTDIPGLGARYLRVDVNLQRHMDRFLWAMGEISALGQAKSR</sequence>
<evidence type="ECO:0000313" key="7">
    <source>
        <dbReference type="EMBL" id="QHF14928.1"/>
    </source>
</evidence>
<evidence type="ECO:0000259" key="6">
    <source>
        <dbReference type="Pfam" id="PF00155"/>
    </source>
</evidence>
<evidence type="ECO:0000313" key="8">
    <source>
        <dbReference type="Proteomes" id="UP000035080"/>
    </source>
</evidence>
<dbReference type="InterPro" id="IPR001917">
    <property type="entry name" value="Aminotrans_II_pyridoxalP_BS"/>
</dbReference>
<keyword evidence="8" id="KW-1185">Reference proteome</keyword>